<gene>
    <name evidence="2" type="ORF">J1605_009324</name>
</gene>
<proteinExistence type="predicted"/>
<name>A0AB34GUT5_ESCRO</name>
<sequence>MGRDCEAASRLGAVAPENLQTGRAQEPSLSSWRLLGQQDRDRDQLGVLHPILHQEEGGGELIAAGRSWDWEPRGPRGGDEAAGRCCLQERGGVSGAGEPHQGDPTGFEAPLFNQLRRSSLSQAIPVVQPKTKDAVAHGSPAAGTLARSHHAHPPEQVPPVPARWVAAPGSGTWPPSRAPRGASGEPAGGGGSLGWSPGVQPQQARRVTGPRPALALGLSVSISGHRGQLASFRATCHLSGHGGAPGGQGGLTRVHNPAGLVVTFHLPCRLGCLRGAGRGGAVGTCRAGCRCGGGGSCLLPTGQAPARRVDAVLGASALAPPGPPRPIERALPVKPDHSPASPTSASCQGARQSQG</sequence>
<feature type="region of interest" description="Disordered" evidence="1">
    <location>
        <begin position="1"/>
        <end position="34"/>
    </location>
</feature>
<keyword evidence="3" id="KW-1185">Reference proteome</keyword>
<dbReference type="AlphaFoldDB" id="A0AB34GUT5"/>
<feature type="compositionally biased region" description="Polar residues" evidence="1">
    <location>
        <begin position="18"/>
        <end position="31"/>
    </location>
</feature>
<organism evidence="2 3">
    <name type="scientific">Eschrichtius robustus</name>
    <name type="common">California gray whale</name>
    <name type="synonym">Eschrichtius gibbosus</name>
    <dbReference type="NCBI Taxonomy" id="9764"/>
    <lineage>
        <taxon>Eukaryota</taxon>
        <taxon>Metazoa</taxon>
        <taxon>Chordata</taxon>
        <taxon>Craniata</taxon>
        <taxon>Vertebrata</taxon>
        <taxon>Euteleostomi</taxon>
        <taxon>Mammalia</taxon>
        <taxon>Eutheria</taxon>
        <taxon>Laurasiatheria</taxon>
        <taxon>Artiodactyla</taxon>
        <taxon>Whippomorpha</taxon>
        <taxon>Cetacea</taxon>
        <taxon>Mysticeti</taxon>
        <taxon>Eschrichtiidae</taxon>
        <taxon>Eschrichtius</taxon>
    </lineage>
</organism>
<feature type="region of interest" description="Disordered" evidence="1">
    <location>
        <begin position="316"/>
        <end position="355"/>
    </location>
</feature>
<dbReference type="EMBL" id="JAIQCJ010002088">
    <property type="protein sequence ID" value="KAJ8783241.1"/>
    <property type="molecule type" value="Genomic_DNA"/>
</dbReference>
<feature type="region of interest" description="Disordered" evidence="1">
    <location>
        <begin position="128"/>
        <end position="208"/>
    </location>
</feature>
<reference evidence="2 3" key="1">
    <citation type="submission" date="2022-11" db="EMBL/GenBank/DDBJ databases">
        <title>Whole genome sequence of Eschrichtius robustus ER-17-0199.</title>
        <authorList>
            <person name="Bruniche-Olsen A."/>
            <person name="Black A.N."/>
            <person name="Fields C.J."/>
            <person name="Walden K."/>
            <person name="Dewoody J.A."/>
        </authorList>
    </citation>
    <scope>NUCLEOTIDE SEQUENCE [LARGE SCALE GENOMIC DNA]</scope>
    <source>
        <strain evidence="2">ER-17-0199</strain>
        <tissue evidence="2">Blubber</tissue>
    </source>
</reference>
<accession>A0AB34GUT5</accession>
<protein>
    <submittedName>
        <fullName evidence="2">Uncharacterized protein</fullName>
    </submittedName>
</protein>
<evidence type="ECO:0000256" key="1">
    <source>
        <dbReference type="SAM" id="MobiDB-lite"/>
    </source>
</evidence>
<evidence type="ECO:0000313" key="3">
    <source>
        <dbReference type="Proteomes" id="UP001159641"/>
    </source>
</evidence>
<feature type="compositionally biased region" description="Polar residues" evidence="1">
    <location>
        <begin position="340"/>
        <end position="355"/>
    </location>
</feature>
<comment type="caution">
    <text evidence="2">The sequence shown here is derived from an EMBL/GenBank/DDBJ whole genome shotgun (WGS) entry which is preliminary data.</text>
</comment>
<dbReference type="Proteomes" id="UP001159641">
    <property type="component" value="Unassembled WGS sequence"/>
</dbReference>
<evidence type="ECO:0000313" key="2">
    <source>
        <dbReference type="EMBL" id="KAJ8783241.1"/>
    </source>
</evidence>